<feature type="transmembrane region" description="Helical" evidence="7">
    <location>
        <begin position="277"/>
        <end position="299"/>
    </location>
</feature>
<dbReference type="EMBL" id="BSEL01000005">
    <property type="protein sequence ID" value="GLJ69094.1"/>
    <property type="molecule type" value="Genomic_DNA"/>
</dbReference>
<dbReference type="InterPro" id="IPR036291">
    <property type="entry name" value="NAD(P)-bd_dom_sf"/>
</dbReference>
<comment type="subcellular location">
    <subcellularLocation>
        <location evidence="1">Membrane</location>
        <topology evidence="1">Multi-pass membrane protein</topology>
    </subcellularLocation>
</comment>
<keyword evidence="4 7" id="KW-0812">Transmembrane</keyword>
<evidence type="ECO:0000256" key="1">
    <source>
        <dbReference type="ARBA" id="ARBA00004141"/>
    </source>
</evidence>
<feature type="transmembrane region" description="Helical" evidence="7">
    <location>
        <begin position="337"/>
        <end position="357"/>
    </location>
</feature>
<keyword evidence="3" id="KW-0813">Transport</keyword>
<sequence length="534" mass="57010">MSLTALYLLVALGAGLVAMFLKLPPLVGFLAAGFGLHAAGVGELEGLHTLADLGVTLLLFGIGLKLDVRSLLRPDVWLSTFAHLAFSIVIGIGLLAGIAPLGFALVTDADLGEMALIAFVLSFSSTVFAIKVLDERHDNNTLYGRIAIGVLVMQDIVAVVFLTISKGHWPSPWVFALVLLLPGAWLAHRVWDRISSAELTALFGLAIALVPGYWLFDAVGLKGDLGALVVGVLLGSHAKAPALAKLLFSTKELLLIAFFLSIGLTGVPSLGDLALAGLLQILLPFQAAAYIAIFAFMGLRYRTATLASFTLTNYSEFGLIVIVIAAATGLASAEWQTVLAVATSLSFLVAALFNAYAPKLINLLNRKLPEQRPERLQEADRPINLGKAKALVVGMGRVGRTTYEELRDIQGYDVLAIEHDSLRADSLKAEGFNVVEADATDQDFWERVKKGAGMELVVLTMPFHGDNLLAMALLRKLGFTGTVAAIALRPEERDELKKRGAHAVLNLYASAGSDLAEKAIRVNQERLLSQAAAS</sequence>
<feature type="transmembrane region" description="Helical" evidence="7">
    <location>
        <begin position="199"/>
        <end position="216"/>
    </location>
</feature>
<dbReference type="SUPFAM" id="SSF51735">
    <property type="entry name" value="NAD(P)-binding Rossmann-fold domains"/>
    <property type="match status" value="1"/>
</dbReference>
<dbReference type="Proteomes" id="UP001142292">
    <property type="component" value="Unassembled WGS sequence"/>
</dbReference>
<feature type="transmembrane region" description="Helical" evidence="7">
    <location>
        <begin position="253"/>
        <end position="271"/>
    </location>
</feature>
<feature type="transmembrane region" description="Helical" evidence="7">
    <location>
        <begin position="47"/>
        <end position="64"/>
    </location>
</feature>
<dbReference type="PANTHER" id="PTHR42751:SF1">
    <property type="entry name" value="CATION_PROTON ANTIPORTER YBAL-RELATED"/>
    <property type="match status" value="1"/>
</dbReference>
<comment type="similarity">
    <text evidence="2">Belongs to the monovalent cation:proton antiporter 2 (CPA2) transporter (TC 2.A.37) family.</text>
</comment>
<dbReference type="RefSeq" id="WP_189117570.1">
    <property type="nucleotide sequence ID" value="NZ_BMRK01000003.1"/>
</dbReference>
<reference evidence="9" key="1">
    <citation type="journal article" date="2014" name="Int. J. Syst. Evol. Microbiol.">
        <title>Complete genome of a new Firmicutes species belonging to the dominant human colonic microbiota ('Ruminococcus bicirculans') reveals two chromosomes and a selective capacity to utilize plant glucans.</title>
        <authorList>
            <consortium name="NISC Comparative Sequencing Program"/>
            <person name="Wegmann U."/>
            <person name="Louis P."/>
            <person name="Goesmann A."/>
            <person name="Henrissat B."/>
            <person name="Duncan S.H."/>
            <person name="Flint H.J."/>
        </authorList>
    </citation>
    <scope>NUCLEOTIDE SEQUENCE</scope>
    <source>
        <strain evidence="9">VKM Ac-1246</strain>
    </source>
</reference>
<dbReference type="Gene3D" id="3.40.50.720">
    <property type="entry name" value="NAD(P)-binding Rossmann-like Domain"/>
    <property type="match status" value="1"/>
</dbReference>
<dbReference type="PROSITE" id="PS51201">
    <property type="entry name" value="RCK_N"/>
    <property type="match status" value="1"/>
</dbReference>
<evidence type="ECO:0000313" key="9">
    <source>
        <dbReference type="EMBL" id="GLJ69094.1"/>
    </source>
</evidence>
<comment type="caution">
    <text evidence="9">The sequence shown here is derived from an EMBL/GenBank/DDBJ whole genome shotgun (WGS) entry which is preliminary data.</text>
</comment>
<dbReference type="Pfam" id="PF02254">
    <property type="entry name" value="TrkA_N"/>
    <property type="match status" value="1"/>
</dbReference>
<feature type="transmembrane region" description="Helical" evidence="7">
    <location>
        <begin position="111"/>
        <end position="130"/>
    </location>
</feature>
<dbReference type="InterPro" id="IPR006153">
    <property type="entry name" value="Cation/H_exchanger_TM"/>
</dbReference>
<keyword evidence="5 7" id="KW-1133">Transmembrane helix</keyword>
<evidence type="ECO:0000259" key="8">
    <source>
        <dbReference type="PROSITE" id="PS51201"/>
    </source>
</evidence>
<reference evidence="9" key="2">
    <citation type="submission" date="2023-01" db="EMBL/GenBank/DDBJ databases">
        <authorList>
            <person name="Sun Q."/>
            <person name="Evtushenko L."/>
        </authorList>
    </citation>
    <scope>NUCLEOTIDE SEQUENCE</scope>
    <source>
        <strain evidence="9">VKM Ac-1246</strain>
    </source>
</reference>
<accession>A0ABQ5SZ38</accession>
<evidence type="ECO:0000256" key="7">
    <source>
        <dbReference type="SAM" id="Phobius"/>
    </source>
</evidence>
<feature type="transmembrane region" description="Helical" evidence="7">
    <location>
        <begin position="228"/>
        <end position="248"/>
    </location>
</feature>
<evidence type="ECO:0000256" key="2">
    <source>
        <dbReference type="ARBA" id="ARBA00005551"/>
    </source>
</evidence>
<gene>
    <name evidence="9" type="ORF">GCM10017579_31300</name>
</gene>
<proteinExistence type="inferred from homology"/>
<keyword evidence="10" id="KW-1185">Reference proteome</keyword>
<evidence type="ECO:0000256" key="5">
    <source>
        <dbReference type="ARBA" id="ARBA00022989"/>
    </source>
</evidence>
<organism evidence="9 10">
    <name type="scientific">Nocardioides luteus</name>
    <dbReference type="NCBI Taxonomy" id="1844"/>
    <lineage>
        <taxon>Bacteria</taxon>
        <taxon>Bacillati</taxon>
        <taxon>Actinomycetota</taxon>
        <taxon>Actinomycetes</taxon>
        <taxon>Propionibacteriales</taxon>
        <taxon>Nocardioidaceae</taxon>
        <taxon>Nocardioides</taxon>
    </lineage>
</organism>
<dbReference type="Gene3D" id="1.20.1530.20">
    <property type="match status" value="1"/>
</dbReference>
<name>A0ABQ5SZ38_9ACTN</name>
<dbReference type="InterPro" id="IPR003148">
    <property type="entry name" value="RCK_N"/>
</dbReference>
<protein>
    <submittedName>
        <fullName evidence="9">Potassium transporter Kef</fullName>
    </submittedName>
</protein>
<dbReference type="InterPro" id="IPR038770">
    <property type="entry name" value="Na+/solute_symporter_sf"/>
</dbReference>
<evidence type="ECO:0000313" key="10">
    <source>
        <dbReference type="Proteomes" id="UP001142292"/>
    </source>
</evidence>
<feature type="transmembrane region" description="Helical" evidence="7">
    <location>
        <begin position="170"/>
        <end position="187"/>
    </location>
</feature>
<feature type="transmembrane region" description="Helical" evidence="7">
    <location>
        <begin position="311"/>
        <end position="331"/>
    </location>
</feature>
<feature type="transmembrane region" description="Helical" evidence="7">
    <location>
        <begin position="142"/>
        <end position="164"/>
    </location>
</feature>
<evidence type="ECO:0000256" key="3">
    <source>
        <dbReference type="ARBA" id="ARBA00022448"/>
    </source>
</evidence>
<dbReference type="Pfam" id="PF00999">
    <property type="entry name" value="Na_H_Exchanger"/>
    <property type="match status" value="1"/>
</dbReference>
<evidence type="ECO:0000256" key="6">
    <source>
        <dbReference type="ARBA" id="ARBA00023136"/>
    </source>
</evidence>
<feature type="domain" description="RCK N-terminal" evidence="8">
    <location>
        <begin position="387"/>
        <end position="505"/>
    </location>
</feature>
<dbReference type="PANTHER" id="PTHR42751">
    <property type="entry name" value="SODIUM/HYDROGEN EXCHANGER FAMILY/TRKA DOMAIN PROTEIN"/>
    <property type="match status" value="1"/>
</dbReference>
<keyword evidence="6 7" id="KW-0472">Membrane</keyword>
<evidence type="ECO:0000256" key="4">
    <source>
        <dbReference type="ARBA" id="ARBA00022692"/>
    </source>
</evidence>
<feature type="transmembrane region" description="Helical" evidence="7">
    <location>
        <begin position="76"/>
        <end position="99"/>
    </location>
</feature>